<feature type="binding site" evidence="6">
    <location>
        <position position="317"/>
    </location>
    <ligand>
        <name>(S)-malate</name>
        <dbReference type="ChEBI" id="CHEBI:15589"/>
    </ligand>
</feature>
<evidence type="ECO:0000256" key="1">
    <source>
        <dbReference type="ARBA" id="ARBA00001936"/>
    </source>
</evidence>
<keyword evidence="3 7" id="KW-0479">Metal-binding</keyword>
<dbReference type="SUPFAM" id="SSF53223">
    <property type="entry name" value="Aminoacid dehydrogenase-like, N-terminal domain"/>
    <property type="match status" value="1"/>
</dbReference>
<dbReference type="SMART" id="SM01274">
    <property type="entry name" value="malic"/>
    <property type="match status" value="1"/>
</dbReference>
<dbReference type="InterPro" id="IPR046346">
    <property type="entry name" value="Aminoacid_DH-like_N_sf"/>
</dbReference>
<dbReference type="SMART" id="SM00919">
    <property type="entry name" value="Malic_M"/>
    <property type="match status" value="1"/>
</dbReference>
<feature type="active site" description="Proton donor" evidence="5">
    <location>
        <position position="37"/>
    </location>
</feature>
<name>A0A7G9S0N2_9FIRM</name>
<dbReference type="PANTHER" id="PTHR43237:SF4">
    <property type="entry name" value="NADP-DEPENDENT MALIC ENZYME"/>
    <property type="match status" value="1"/>
</dbReference>
<dbReference type="PROSITE" id="PS00331">
    <property type="entry name" value="MALIC_ENZYMES"/>
    <property type="match status" value="1"/>
</dbReference>
<organism evidence="10 11">
    <name type="scientific">Erysipelothrix inopinata</name>
    <dbReference type="NCBI Taxonomy" id="225084"/>
    <lineage>
        <taxon>Bacteria</taxon>
        <taxon>Bacillati</taxon>
        <taxon>Bacillota</taxon>
        <taxon>Erysipelotrichia</taxon>
        <taxon>Erysipelotrichales</taxon>
        <taxon>Erysipelotrichaceae</taxon>
        <taxon>Erysipelothrix</taxon>
    </lineage>
</organism>
<dbReference type="InterPro" id="IPR037062">
    <property type="entry name" value="Malic_N_dom_sf"/>
</dbReference>
<sequence>MENLKEKSLALHKELEGKISVENKMDVTSLEQLSLLYSPGVAEPCLEIKEDVEKAYEYTWKGNTVAVVSNGSAVLGLGNIGPEAGLPVMEGKAMLFKAFSGLNAIPLVIDAKKPEEIISFCRMLAPTVGGINLEDIKAPECVYIEQTLKKELNIPVFHDDQHGTAIVVVAGLINAYRLMNKDLKDAKVVVSGTGAAGSSIIRMLHTYGVKKIYATNSLGVINKKFADEYNFVVHELCDYLSDLDGEKTLADCMKGADIFIGVSLANLVSKDDVRSMNKDAVVFGLANPNPEIPYPDAKEAGARIVGTGRSDYPNQVNNVLAFPGIFKGALSVRASQINEEMKIAAAEGIASLISDEELSEEFIIPNAFDPRVADVVAKAVADKAIETGVAKED</sequence>
<dbReference type="InterPro" id="IPR015884">
    <property type="entry name" value="Malic_enzyme_CS"/>
</dbReference>
<dbReference type="Pfam" id="PF03949">
    <property type="entry name" value="Malic_M"/>
    <property type="match status" value="2"/>
</dbReference>
<keyword evidence="11" id="KW-1185">Reference proteome</keyword>
<dbReference type="KEGG" id="eio:H9L01_03290"/>
<comment type="similarity">
    <text evidence="2">Belongs to the malic enzymes family.</text>
</comment>
<dbReference type="InterPro" id="IPR051674">
    <property type="entry name" value="Malate_Decarboxylase"/>
</dbReference>
<evidence type="ECO:0000256" key="6">
    <source>
        <dbReference type="PIRSR" id="PIRSR000106-2"/>
    </source>
</evidence>
<dbReference type="InterPro" id="IPR036291">
    <property type="entry name" value="NAD(P)-bd_dom_sf"/>
</dbReference>
<dbReference type="Proteomes" id="UP000515928">
    <property type="component" value="Chromosome"/>
</dbReference>
<dbReference type="SUPFAM" id="SSF51735">
    <property type="entry name" value="NAD(P)-binding Rossmann-fold domains"/>
    <property type="match status" value="1"/>
</dbReference>
<dbReference type="CDD" id="cd05311">
    <property type="entry name" value="NAD_bind_2_malic_enz"/>
    <property type="match status" value="1"/>
</dbReference>
<dbReference type="FunFam" id="3.40.50.10380:FF:000003">
    <property type="entry name" value="NADP-dependent malic enzyme"/>
    <property type="match status" value="1"/>
</dbReference>
<evidence type="ECO:0000256" key="3">
    <source>
        <dbReference type="ARBA" id="ARBA00022723"/>
    </source>
</evidence>
<evidence type="ECO:0000256" key="4">
    <source>
        <dbReference type="ARBA" id="ARBA00023002"/>
    </source>
</evidence>
<dbReference type="EMBL" id="CP060715">
    <property type="protein sequence ID" value="QNN61407.1"/>
    <property type="molecule type" value="Genomic_DNA"/>
</dbReference>
<dbReference type="InterPro" id="IPR012301">
    <property type="entry name" value="Malic_N_dom"/>
</dbReference>
<dbReference type="RefSeq" id="WP_187534607.1">
    <property type="nucleotide sequence ID" value="NZ_CBCSHU010000006.1"/>
</dbReference>
<reference evidence="10 11" key="1">
    <citation type="submission" date="2020-08" db="EMBL/GenBank/DDBJ databases">
        <title>Genome sequence of Erysipelothrix inopinata DSM 15511T.</title>
        <authorList>
            <person name="Hyun D.-W."/>
            <person name="Bae J.-W."/>
        </authorList>
    </citation>
    <scope>NUCLEOTIDE SEQUENCE [LARGE SCALE GENOMIC DNA]</scope>
    <source>
        <strain evidence="10 11">DSM 15511</strain>
    </source>
</reference>
<dbReference type="InterPro" id="IPR001891">
    <property type="entry name" value="Malic_OxRdtase"/>
</dbReference>
<dbReference type="GO" id="GO:0016616">
    <property type="term" value="F:oxidoreductase activity, acting on the CH-OH group of donors, NAD or NADP as acceptor"/>
    <property type="evidence" value="ECO:0007669"/>
    <property type="project" value="InterPro"/>
</dbReference>
<evidence type="ECO:0000259" key="8">
    <source>
        <dbReference type="SMART" id="SM00919"/>
    </source>
</evidence>
<protein>
    <submittedName>
        <fullName evidence="10">NADP-dependent malic enzyme</fullName>
    </submittedName>
</protein>
<dbReference type="InterPro" id="IPR045213">
    <property type="entry name" value="Malic_NAD-bd_bact_type"/>
</dbReference>
<evidence type="ECO:0000313" key="10">
    <source>
        <dbReference type="EMBL" id="QNN61407.1"/>
    </source>
</evidence>
<feature type="binding site" evidence="7">
    <location>
        <position position="134"/>
    </location>
    <ligand>
        <name>a divalent metal cation</name>
        <dbReference type="ChEBI" id="CHEBI:60240"/>
    </ligand>
</feature>
<dbReference type="InterPro" id="IPR012302">
    <property type="entry name" value="Malic_NAD-bd"/>
</dbReference>
<dbReference type="Gene3D" id="3.40.50.10380">
    <property type="entry name" value="Malic enzyme, N-terminal domain"/>
    <property type="match status" value="1"/>
</dbReference>
<dbReference type="GO" id="GO:0046872">
    <property type="term" value="F:metal ion binding"/>
    <property type="evidence" value="ECO:0007669"/>
    <property type="project" value="UniProtKB-KW"/>
</dbReference>
<comment type="cofactor">
    <cofactor evidence="7">
        <name>Mg(2+)</name>
        <dbReference type="ChEBI" id="CHEBI:18420"/>
    </cofactor>
    <cofactor evidence="7">
        <name>Mn(2+)</name>
        <dbReference type="ChEBI" id="CHEBI:29035"/>
    </cofactor>
    <text evidence="7">Divalent metal cations. Prefers magnesium or manganese.</text>
</comment>
<feature type="binding site" evidence="7">
    <location>
        <position position="135"/>
    </location>
    <ligand>
        <name>a divalent metal cation</name>
        <dbReference type="ChEBI" id="CHEBI:60240"/>
    </ligand>
</feature>
<feature type="binding site" evidence="6">
    <location>
        <position position="287"/>
    </location>
    <ligand>
        <name>(S)-malate</name>
        <dbReference type="ChEBI" id="CHEBI:15589"/>
    </ligand>
</feature>
<feature type="binding site" evidence="7">
    <location>
        <position position="160"/>
    </location>
    <ligand>
        <name>a divalent metal cation</name>
        <dbReference type="ChEBI" id="CHEBI:60240"/>
    </ligand>
</feature>
<evidence type="ECO:0000256" key="7">
    <source>
        <dbReference type="PIRSR" id="PIRSR000106-3"/>
    </source>
</evidence>
<evidence type="ECO:0000313" key="11">
    <source>
        <dbReference type="Proteomes" id="UP000515928"/>
    </source>
</evidence>
<proteinExistence type="inferred from homology"/>
<evidence type="ECO:0000259" key="9">
    <source>
        <dbReference type="SMART" id="SM01274"/>
    </source>
</evidence>
<dbReference type="FunFam" id="3.40.50.720:FF:000095">
    <property type="entry name" value="NADP-dependent malic enzyme"/>
    <property type="match status" value="1"/>
</dbReference>
<feature type="active site" description="Proton acceptor" evidence="5">
    <location>
        <position position="92"/>
    </location>
</feature>
<evidence type="ECO:0000256" key="2">
    <source>
        <dbReference type="ARBA" id="ARBA00008785"/>
    </source>
</evidence>
<keyword evidence="4" id="KW-0560">Oxidoreductase</keyword>
<dbReference type="Gene3D" id="3.40.50.720">
    <property type="entry name" value="NAD(P)-binding Rossmann-like Domain"/>
    <property type="match status" value="1"/>
</dbReference>
<feature type="domain" description="Malic enzyme NAD-binding" evidence="8">
    <location>
        <begin position="161"/>
        <end position="385"/>
    </location>
</feature>
<dbReference type="PIRSF" id="PIRSF000106">
    <property type="entry name" value="ME"/>
    <property type="match status" value="1"/>
</dbReference>
<dbReference type="Pfam" id="PF00390">
    <property type="entry name" value="malic"/>
    <property type="match status" value="1"/>
</dbReference>
<feature type="domain" description="Malic enzyme N-terminal" evidence="9">
    <location>
        <begin position="16"/>
        <end position="149"/>
    </location>
</feature>
<accession>A0A7G9S0N2</accession>
<gene>
    <name evidence="10" type="ORF">H9L01_03290</name>
</gene>
<dbReference type="GO" id="GO:0051287">
    <property type="term" value="F:NAD binding"/>
    <property type="evidence" value="ECO:0007669"/>
    <property type="project" value="InterPro"/>
</dbReference>
<dbReference type="GO" id="GO:0004470">
    <property type="term" value="F:malic enzyme activity"/>
    <property type="evidence" value="ECO:0007669"/>
    <property type="project" value="InterPro"/>
</dbReference>
<dbReference type="AlphaFoldDB" id="A0A7G9S0N2"/>
<evidence type="ECO:0000256" key="5">
    <source>
        <dbReference type="PIRSR" id="PIRSR000106-1"/>
    </source>
</evidence>
<dbReference type="PANTHER" id="PTHR43237">
    <property type="entry name" value="NADP-DEPENDENT MALIC ENZYME"/>
    <property type="match status" value="1"/>
</dbReference>
<comment type="cofactor">
    <cofactor evidence="1">
        <name>Mn(2+)</name>
        <dbReference type="ChEBI" id="CHEBI:29035"/>
    </cofactor>
</comment>